<protein>
    <submittedName>
        <fullName evidence="1">Uncharacterized protein</fullName>
    </submittedName>
</protein>
<evidence type="ECO:0000313" key="1">
    <source>
        <dbReference type="EMBL" id="KAH7949275.1"/>
    </source>
</evidence>
<dbReference type="EMBL" id="CM023474">
    <property type="protein sequence ID" value="KAH7949275.1"/>
    <property type="molecule type" value="Genomic_DNA"/>
</dbReference>
<evidence type="ECO:0000313" key="2">
    <source>
        <dbReference type="Proteomes" id="UP000821865"/>
    </source>
</evidence>
<proteinExistence type="predicted"/>
<sequence length="104" mass="11238">MRLPDLPRGDIKIVLRPRGGLHILANETSEDVVCLNLQHNIVVVSTSKREHTDRYAAVGRIDIRGTAHEVPTKRPPHGTVKGVIRGIPARGYGPGDSGQCCAQA</sequence>
<dbReference type="Proteomes" id="UP000821865">
    <property type="component" value="Chromosome 5"/>
</dbReference>
<keyword evidence="2" id="KW-1185">Reference proteome</keyword>
<reference evidence="1" key="1">
    <citation type="submission" date="2020-05" db="EMBL/GenBank/DDBJ databases">
        <title>Large-scale comparative analyses of tick genomes elucidate their genetic diversity and vector capacities.</title>
        <authorList>
            <person name="Jia N."/>
            <person name="Wang J."/>
            <person name="Shi W."/>
            <person name="Du L."/>
            <person name="Sun Y."/>
            <person name="Zhan W."/>
            <person name="Jiang J."/>
            <person name="Wang Q."/>
            <person name="Zhang B."/>
            <person name="Ji P."/>
            <person name="Sakyi L.B."/>
            <person name="Cui X."/>
            <person name="Yuan T."/>
            <person name="Jiang B."/>
            <person name="Yang W."/>
            <person name="Lam T.T.-Y."/>
            <person name="Chang Q."/>
            <person name="Ding S."/>
            <person name="Wang X."/>
            <person name="Zhu J."/>
            <person name="Ruan X."/>
            <person name="Zhao L."/>
            <person name="Wei J."/>
            <person name="Que T."/>
            <person name="Du C."/>
            <person name="Cheng J."/>
            <person name="Dai P."/>
            <person name="Han X."/>
            <person name="Huang E."/>
            <person name="Gao Y."/>
            <person name="Liu J."/>
            <person name="Shao H."/>
            <person name="Ye R."/>
            <person name="Li L."/>
            <person name="Wei W."/>
            <person name="Wang X."/>
            <person name="Wang C."/>
            <person name="Yang T."/>
            <person name="Huo Q."/>
            <person name="Li W."/>
            <person name="Guo W."/>
            <person name="Chen H."/>
            <person name="Zhou L."/>
            <person name="Ni X."/>
            <person name="Tian J."/>
            <person name="Zhou Y."/>
            <person name="Sheng Y."/>
            <person name="Liu T."/>
            <person name="Pan Y."/>
            <person name="Xia L."/>
            <person name="Li J."/>
            <person name="Zhao F."/>
            <person name="Cao W."/>
        </authorList>
    </citation>
    <scope>NUCLEOTIDE SEQUENCE</scope>
    <source>
        <strain evidence="1">Dsil-2018</strain>
    </source>
</reference>
<gene>
    <name evidence="1" type="ORF">HPB49_006938</name>
</gene>
<accession>A0ACB8CQE5</accession>
<comment type="caution">
    <text evidence="1">The sequence shown here is derived from an EMBL/GenBank/DDBJ whole genome shotgun (WGS) entry which is preliminary data.</text>
</comment>
<organism evidence="1 2">
    <name type="scientific">Dermacentor silvarum</name>
    <name type="common">Tick</name>
    <dbReference type="NCBI Taxonomy" id="543639"/>
    <lineage>
        <taxon>Eukaryota</taxon>
        <taxon>Metazoa</taxon>
        <taxon>Ecdysozoa</taxon>
        <taxon>Arthropoda</taxon>
        <taxon>Chelicerata</taxon>
        <taxon>Arachnida</taxon>
        <taxon>Acari</taxon>
        <taxon>Parasitiformes</taxon>
        <taxon>Ixodida</taxon>
        <taxon>Ixodoidea</taxon>
        <taxon>Ixodidae</taxon>
        <taxon>Rhipicephalinae</taxon>
        <taxon>Dermacentor</taxon>
    </lineage>
</organism>
<name>A0ACB8CQE5_DERSI</name>